<name>A0A917A0Q9_9SPHN</name>
<organism evidence="1 2">
    <name type="scientific">Sandarakinorhabdus glacialis</name>
    <dbReference type="NCBI Taxonomy" id="1614636"/>
    <lineage>
        <taxon>Bacteria</taxon>
        <taxon>Pseudomonadati</taxon>
        <taxon>Pseudomonadota</taxon>
        <taxon>Alphaproteobacteria</taxon>
        <taxon>Sphingomonadales</taxon>
        <taxon>Sphingosinicellaceae</taxon>
        <taxon>Sandarakinorhabdus</taxon>
    </lineage>
</organism>
<gene>
    <name evidence="1" type="ORF">GCM10011529_29910</name>
</gene>
<comment type="caution">
    <text evidence="1">The sequence shown here is derived from an EMBL/GenBank/DDBJ whole genome shotgun (WGS) entry which is preliminary data.</text>
</comment>
<protein>
    <submittedName>
        <fullName evidence="1">Uncharacterized protein</fullName>
    </submittedName>
</protein>
<evidence type="ECO:0000313" key="2">
    <source>
        <dbReference type="Proteomes" id="UP000635071"/>
    </source>
</evidence>
<accession>A0A917A0Q9</accession>
<dbReference type="Proteomes" id="UP000635071">
    <property type="component" value="Unassembled WGS sequence"/>
</dbReference>
<dbReference type="RefSeq" id="WP_188764172.1">
    <property type="nucleotide sequence ID" value="NZ_BMJM01000016.1"/>
</dbReference>
<keyword evidence="2" id="KW-1185">Reference proteome</keyword>
<proteinExistence type="predicted"/>
<reference evidence="1" key="2">
    <citation type="submission" date="2020-09" db="EMBL/GenBank/DDBJ databases">
        <authorList>
            <person name="Sun Q."/>
            <person name="Zhou Y."/>
        </authorList>
    </citation>
    <scope>NUCLEOTIDE SEQUENCE</scope>
    <source>
        <strain evidence="1">CGMCC 1.15519</strain>
    </source>
</reference>
<dbReference type="EMBL" id="BMJM01000016">
    <property type="protein sequence ID" value="GGE21314.1"/>
    <property type="molecule type" value="Genomic_DNA"/>
</dbReference>
<reference evidence="1" key="1">
    <citation type="journal article" date="2014" name="Int. J. Syst. Evol. Microbiol.">
        <title>Complete genome sequence of Corynebacterium casei LMG S-19264T (=DSM 44701T), isolated from a smear-ripened cheese.</title>
        <authorList>
            <consortium name="US DOE Joint Genome Institute (JGI-PGF)"/>
            <person name="Walter F."/>
            <person name="Albersmeier A."/>
            <person name="Kalinowski J."/>
            <person name="Ruckert C."/>
        </authorList>
    </citation>
    <scope>NUCLEOTIDE SEQUENCE</scope>
    <source>
        <strain evidence="1">CGMCC 1.15519</strain>
    </source>
</reference>
<sequence>MPTMKVDRARLSGDNAPITETGTDFALTGKLKSVGHDAASIGGTTNGSWGGARNRSDRESDCLTLRQAQNIIAACCHAVRLGMPLNRHLTVHLEKSGVARRDGAKAVGALMTLHRQLLASRCLPFACVWVREDDDGDGSKGAHAYILMHVPPDAAPVVTRWQRRWLCRVTGLPYRRGALHTSRIGGKVRAATTSPSIYYPNLEAVVTYLLKGVGGETASALGLSRYNQGGNVIGKRCGWSENIGEAARARVRQPATI</sequence>
<dbReference type="AlphaFoldDB" id="A0A917A0Q9"/>
<evidence type="ECO:0000313" key="1">
    <source>
        <dbReference type="EMBL" id="GGE21314.1"/>
    </source>
</evidence>